<dbReference type="AlphaFoldDB" id="A0A3B1DCF8"/>
<organism evidence="7">
    <name type="scientific">hydrothermal vent metagenome</name>
    <dbReference type="NCBI Taxonomy" id="652676"/>
    <lineage>
        <taxon>unclassified sequences</taxon>
        <taxon>metagenomes</taxon>
        <taxon>ecological metagenomes</taxon>
    </lineage>
</organism>
<keyword evidence="4 6" id="KW-0472">Membrane</keyword>
<reference evidence="7" key="1">
    <citation type="submission" date="2018-06" db="EMBL/GenBank/DDBJ databases">
        <authorList>
            <person name="Zhirakovskaya E."/>
        </authorList>
    </citation>
    <scope>NUCLEOTIDE SEQUENCE</scope>
</reference>
<comment type="subcellular location">
    <subcellularLocation>
        <location evidence="1">Membrane</location>
        <topology evidence="1">Single-pass membrane protein</topology>
    </subcellularLocation>
</comment>
<feature type="compositionally biased region" description="Polar residues" evidence="5">
    <location>
        <begin position="124"/>
        <end position="138"/>
    </location>
</feature>
<evidence type="ECO:0000256" key="1">
    <source>
        <dbReference type="ARBA" id="ARBA00004167"/>
    </source>
</evidence>
<dbReference type="GO" id="GO:0006417">
    <property type="term" value="P:regulation of translation"/>
    <property type="evidence" value="ECO:0007669"/>
    <property type="project" value="TreeGrafter"/>
</dbReference>
<evidence type="ECO:0000313" key="7">
    <source>
        <dbReference type="EMBL" id="VAX38462.1"/>
    </source>
</evidence>
<evidence type="ECO:0000256" key="6">
    <source>
        <dbReference type="SAM" id="Phobius"/>
    </source>
</evidence>
<evidence type="ECO:0000256" key="2">
    <source>
        <dbReference type="ARBA" id="ARBA00022692"/>
    </source>
</evidence>
<feature type="region of interest" description="Disordered" evidence="5">
    <location>
        <begin position="124"/>
        <end position="159"/>
    </location>
</feature>
<dbReference type="PANTHER" id="PTHR37461">
    <property type="entry name" value="ANTI-SIGMA-K FACTOR RSKA"/>
    <property type="match status" value="1"/>
</dbReference>
<dbReference type="GO" id="GO:0016020">
    <property type="term" value="C:membrane"/>
    <property type="evidence" value="ECO:0007669"/>
    <property type="project" value="UniProtKB-SubCell"/>
</dbReference>
<dbReference type="PANTHER" id="PTHR37461:SF1">
    <property type="entry name" value="ANTI-SIGMA-K FACTOR RSKA"/>
    <property type="match status" value="1"/>
</dbReference>
<evidence type="ECO:0000256" key="3">
    <source>
        <dbReference type="ARBA" id="ARBA00022989"/>
    </source>
</evidence>
<feature type="non-terminal residue" evidence="7">
    <location>
        <position position="159"/>
    </location>
</feature>
<name>A0A3B1DCF8_9ZZZZ</name>
<sequence>MNDQEQKQLLSAYFDNEVTPEERAKVEDLLESSIDARQALEEISQLAEFIRSLPKEAAPETLASTIMQQTEREMSLPLPSVANNASPSTASRKPFWLVWGGGLLATVAMLFVATRLFHVNESENNASKSTAMTSSSNADETDGFVLEKEVSSLQPVMKA</sequence>
<feature type="transmembrane region" description="Helical" evidence="6">
    <location>
        <begin position="96"/>
        <end position="117"/>
    </location>
</feature>
<dbReference type="GO" id="GO:0016989">
    <property type="term" value="F:sigma factor antagonist activity"/>
    <property type="evidence" value="ECO:0007669"/>
    <property type="project" value="TreeGrafter"/>
</dbReference>
<dbReference type="InterPro" id="IPR051474">
    <property type="entry name" value="Anti-sigma-K/W_factor"/>
</dbReference>
<evidence type="ECO:0000256" key="5">
    <source>
        <dbReference type="SAM" id="MobiDB-lite"/>
    </source>
</evidence>
<evidence type="ECO:0008006" key="8">
    <source>
        <dbReference type="Google" id="ProtNLM"/>
    </source>
</evidence>
<evidence type="ECO:0000256" key="4">
    <source>
        <dbReference type="ARBA" id="ARBA00023136"/>
    </source>
</evidence>
<proteinExistence type="predicted"/>
<accession>A0A3B1DCF8</accession>
<dbReference type="InterPro" id="IPR041916">
    <property type="entry name" value="Anti_sigma_zinc_sf"/>
</dbReference>
<dbReference type="EMBL" id="UOGL01000207">
    <property type="protein sequence ID" value="VAX38462.1"/>
    <property type="molecule type" value="Genomic_DNA"/>
</dbReference>
<keyword evidence="3 6" id="KW-1133">Transmembrane helix</keyword>
<dbReference type="Gene3D" id="1.10.10.1320">
    <property type="entry name" value="Anti-sigma factor, zinc-finger domain"/>
    <property type="match status" value="1"/>
</dbReference>
<gene>
    <name evidence="7" type="ORF">MNBD_PLANCTO02-251</name>
</gene>
<protein>
    <recommendedName>
        <fullName evidence="8">Zinc-finger domain-containing protein</fullName>
    </recommendedName>
</protein>
<keyword evidence="2 6" id="KW-0812">Transmembrane</keyword>